<keyword evidence="4 5" id="KW-0067">ATP-binding</keyword>
<evidence type="ECO:0000256" key="1">
    <source>
        <dbReference type="ARBA" id="ARBA00022679"/>
    </source>
</evidence>
<evidence type="ECO:0000256" key="4">
    <source>
        <dbReference type="ARBA" id="ARBA00022840"/>
    </source>
</evidence>
<keyword evidence="3 8" id="KW-0418">Kinase</keyword>
<dbReference type="InterPro" id="IPR008271">
    <property type="entry name" value="Ser/Thr_kinase_AS"/>
</dbReference>
<dbReference type="PROSITE" id="PS00107">
    <property type="entry name" value="PROTEIN_KINASE_ATP"/>
    <property type="match status" value="1"/>
</dbReference>
<dbReference type="Gene3D" id="3.30.200.20">
    <property type="entry name" value="Phosphorylase Kinase, domain 1"/>
    <property type="match status" value="1"/>
</dbReference>
<evidence type="ECO:0000256" key="2">
    <source>
        <dbReference type="ARBA" id="ARBA00022741"/>
    </source>
</evidence>
<dbReference type="STRING" id="1300342.I596_2190"/>
<evidence type="ECO:0000256" key="5">
    <source>
        <dbReference type="PROSITE-ProRule" id="PRU10141"/>
    </source>
</evidence>
<evidence type="ECO:0000256" key="3">
    <source>
        <dbReference type="ARBA" id="ARBA00022777"/>
    </source>
</evidence>
<dbReference type="SUPFAM" id="SSF56112">
    <property type="entry name" value="Protein kinase-like (PK-like)"/>
    <property type="match status" value="1"/>
</dbReference>
<dbReference type="InterPro" id="IPR017441">
    <property type="entry name" value="Protein_kinase_ATP_BS"/>
</dbReference>
<organism evidence="8 9">
    <name type="scientific">Dokdonella koreensis DS-123</name>
    <dbReference type="NCBI Taxonomy" id="1300342"/>
    <lineage>
        <taxon>Bacteria</taxon>
        <taxon>Pseudomonadati</taxon>
        <taxon>Pseudomonadota</taxon>
        <taxon>Gammaproteobacteria</taxon>
        <taxon>Lysobacterales</taxon>
        <taxon>Rhodanobacteraceae</taxon>
        <taxon>Dokdonella</taxon>
    </lineage>
</organism>
<dbReference type="SUPFAM" id="SSF48452">
    <property type="entry name" value="TPR-like"/>
    <property type="match status" value="2"/>
</dbReference>
<feature type="compositionally biased region" description="Low complexity" evidence="6">
    <location>
        <begin position="8"/>
        <end position="17"/>
    </location>
</feature>
<dbReference type="PROSITE" id="PS50011">
    <property type="entry name" value="PROTEIN_KINASE_DOM"/>
    <property type="match status" value="1"/>
</dbReference>
<proteinExistence type="predicted"/>
<dbReference type="Gene3D" id="1.25.40.10">
    <property type="entry name" value="Tetratricopeptide repeat domain"/>
    <property type="match status" value="2"/>
</dbReference>
<feature type="binding site" evidence="5">
    <location>
        <position position="131"/>
    </location>
    <ligand>
        <name>ATP</name>
        <dbReference type="ChEBI" id="CHEBI:30616"/>
    </ligand>
</feature>
<dbReference type="SMART" id="SM00028">
    <property type="entry name" value="TPR"/>
    <property type="match status" value="4"/>
</dbReference>
<dbReference type="InterPro" id="IPR011990">
    <property type="entry name" value="TPR-like_helical_dom_sf"/>
</dbReference>
<dbReference type="PANTHER" id="PTHR43289:SF34">
    <property type="entry name" value="SERINE_THREONINE-PROTEIN KINASE YBDM-RELATED"/>
    <property type="match status" value="1"/>
</dbReference>
<dbReference type="PROSITE" id="PS00108">
    <property type="entry name" value="PROTEIN_KINASE_ST"/>
    <property type="match status" value="1"/>
</dbReference>
<accession>A0A167GYW5</accession>
<dbReference type="OrthoDB" id="9801841at2"/>
<evidence type="ECO:0000313" key="8">
    <source>
        <dbReference type="EMBL" id="ANB18202.1"/>
    </source>
</evidence>
<sequence>MNVPPAPAGGNASAAGPEMGSPSDLRECFEAVLRCDPDARAAWLDAHCTNAGRRRTIERMLEADARHAGQTIDRSFEILLDRIGDDSGDDPPIGTRIGPFVLLERLGEGGSSIVFRAQRTQDDVVQQVALKVLRHHLYTHDERRRFRDERRALGQLRHAGIARLIEGGITDAGTPYIALELVQGETLMAHAHRHCLDIGGRLRLFVDVCRAVEAAHRALIVHRDLKPSNVLVGADGEVKLLDFGIAKLLHRENGDEATHTHQRAMTPAYAAPEQLRGGQITTATDVYALGILLCELVTGQRRSVGDTHTPSSQIGDTTAPGLLPAPPARMRRLLRGDLDNIVLQATAEEPERRYASAGALADDIERHLAHAPVAAHPPSRWYRARKFVARHQGGVLTTAAFVAAILAALGVAVWQAHVARAEARRAGAMRDFMVSSFREAEPGSPRAGPPRITEVVEAAAARARAETTMHPGVRTELLGELGAVLRAQGRLDAARDILQWNYEQSQRDLGANDRLTLAAGLELLRALALTNDYDDRVRGFADDLLARLPPGETGLRSETLVMSSAIAARERQFERAAREGQEAVALARSLGDSQLLSNALNAYGQALFLDGDAQAAATASEESLALTQARVGTRHVSVSTAHVNLSRIYRRAGNLPAAERHIQAALDIDDAVLPPDDWRRALHLNAKVMILRQQREFALALDALAEGLRINRLALGDEHPYVANDLLNIGTLRLRLGDFQGAMAPLRESLDVLEAAKDPNHIQVGIARGTYGEALAGVGDAESAESEMHRALATLEAGPKPDPHEQALIWECLARLRLDRGEPATALPAIAEIDRLLAGMAKPKPYWDGRTAALRAHALILQGKSPAAFGLLEHAAATLRASADKDVELDIEIQLLRARAAQLGGEHEAAPGLTAQALDAIAALRHPPVRLSAMAHALRATQRD</sequence>
<dbReference type="InterPro" id="IPR011009">
    <property type="entry name" value="Kinase-like_dom_sf"/>
</dbReference>
<dbReference type="Gene3D" id="1.10.510.10">
    <property type="entry name" value="Transferase(Phosphotransferase) domain 1"/>
    <property type="match status" value="1"/>
</dbReference>
<dbReference type="SMART" id="SM00220">
    <property type="entry name" value="S_TKc"/>
    <property type="match status" value="1"/>
</dbReference>
<reference evidence="8 9" key="1">
    <citation type="submission" date="2016-04" db="EMBL/GenBank/DDBJ databases">
        <title>Complete genome sequence of Dokdonella koreensis DS-123T.</title>
        <authorList>
            <person name="Kim J.F."/>
            <person name="Lee H."/>
            <person name="Kwak M.-J."/>
        </authorList>
    </citation>
    <scope>NUCLEOTIDE SEQUENCE [LARGE SCALE GENOMIC DNA]</scope>
    <source>
        <strain evidence="8 9">DS-123</strain>
    </source>
</reference>
<dbReference type="Proteomes" id="UP000076830">
    <property type="component" value="Chromosome"/>
</dbReference>
<protein>
    <submittedName>
        <fullName evidence="8">Serine/threonine protein kinase</fullName>
    </submittedName>
</protein>
<dbReference type="AlphaFoldDB" id="A0A167GYW5"/>
<dbReference type="PANTHER" id="PTHR43289">
    <property type="entry name" value="MITOGEN-ACTIVATED PROTEIN KINASE KINASE KINASE 20-RELATED"/>
    <property type="match status" value="1"/>
</dbReference>
<dbReference type="GO" id="GO:0004674">
    <property type="term" value="F:protein serine/threonine kinase activity"/>
    <property type="evidence" value="ECO:0007669"/>
    <property type="project" value="UniProtKB-KW"/>
</dbReference>
<keyword evidence="9" id="KW-1185">Reference proteome</keyword>
<dbReference type="KEGG" id="dko:I596_2190"/>
<feature type="region of interest" description="Disordered" evidence="6">
    <location>
        <begin position="1"/>
        <end position="21"/>
    </location>
</feature>
<dbReference type="Pfam" id="PF00069">
    <property type="entry name" value="Pkinase"/>
    <property type="match status" value="1"/>
</dbReference>
<gene>
    <name evidence="8" type="ORF">I596_2190</name>
</gene>
<dbReference type="PATRIC" id="fig|1300342.3.peg.2134"/>
<dbReference type="InterPro" id="IPR000719">
    <property type="entry name" value="Prot_kinase_dom"/>
</dbReference>
<feature type="domain" description="Protein kinase" evidence="7">
    <location>
        <begin position="100"/>
        <end position="373"/>
    </location>
</feature>
<evidence type="ECO:0000313" key="9">
    <source>
        <dbReference type="Proteomes" id="UP000076830"/>
    </source>
</evidence>
<dbReference type="CDD" id="cd14014">
    <property type="entry name" value="STKc_PknB_like"/>
    <property type="match status" value="1"/>
</dbReference>
<dbReference type="GO" id="GO:0005524">
    <property type="term" value="F:ATP binding"/>
    <property type="evidence" value="ECO:0007669"/>
    <property type="project" value="UniProtKB-UniRule"/>
</dbReference>
<evidence type="ECO:0000259" key="7">
    <source>
        <dbReference type="PROSITE" id="PS50011"/>
    </source>
</evidence>
<keyword evidence="8" id="KW-0723">Serine/threonine-protein kinase</keyword>
<dbReference type="EMBL" id="CP015249">
    <property type="protein sequence ID" value="ANB18202.1"/>
    <property type="molecule type" value="Genomic_DNA"/>
</dbReference>
<dbReference type="InterPro" id="IPR019734">
    <property type="entry name" value="TPR_rpt"/>
</dbReference>
<keyword evidence="2 5" id="KW-0547">Nucleotide-binding</keyword>
<name>A0A167GYW5_9GAMM</name>
<dbReference type="Pfam" id="PF13424">
    <property type="entry name" value="TPR_12"/>
    <property type="match status" value="2"/>
</dbReference>
<evidence type="ECO:0000256" key="6">
    <source>
        <dbReference type="SAM" id="MobiDB-lite"/>
    </source>
</evidence>
<keyword evidence="1" id="KW-0808">Transferase</keyword>